<keyword evidence="7" id="KW-1185">Reference proteome</keyword>
<feature type="transmembrane region" description="Helical" evidence="5">
    <location>
        <begin position="318"/>
        <end position="337"/>
    </location>
</feature>
<comment type="subcellular location">
    <subcellularLocation>
        <location evidence="1">Membrane</location>
    </subcellularLocation>
</comment>
<dbReference type="Proteomes" id="UP000887566">
    <property type="component" value="Unplaced"/>
</dbReference>
<reference evidence="8" key="1">
    <citation type="submission" date="2022-11" db="UniProtKB">
        <authorList>
            <consortium name="WormBaseParasite"/>
        </authorList>
    </citation>
    <scope>IDENTIFICATION</scope>
</reference>
<feature type="transmembrane region" description="Helical" evidence="5">
    <location>
        <begin position="222"/>
        <end position="250"/>
    </location>
</feature>
<protein>
    <submittedName>
        <fullName evidence="8">G-protein coupled receptors family 1 profile domain-containing protein</fullName>
    </submittedName>
</protein>
<dbReference type="GO" id="GO:0016020">
    <property type="term" value="C:membrane"/>
    <property type="evidence" value="ECO:0007669"/>
    <property type="project" value="UniProtKB-SubCell"/>
</dbReference>
<dbReference type="WBParaSite" id="PSAMB.scaffold5298size12095.g26287.t1">
    <property type="protein sequence ID" value="PSAMB.scaffold5298size12095.g26287.t1"/>
    <property type="gene ID" value="PSAMB.scaffold5298size12095.g26287"/>
</dbReference>
<feature type="transmembrane region" description="Helical" evidence="5">
    <location>
        <begin position="167"/>
        <end position="187"/>
    </location>
</feature>
<dbReference type="InterPro" id="IPR000276">
    <property type="entry name" value="GPCR_Rhodpsn"/>
</dbReference>
<dbReference type="CDD" id="cd14978">
    <property type="entry name" value="7tmA_FMRFamide_R-like"/>
    <property type="match status" value="1"/>
</dbReference>
<evidence type="ECO:0000256" key="3">
    <source>
        <dbReference type="ARBA" id="ARBA00022989"/>
    </source>
</evidence>
<feature type="transmembrane region" description="Helical" evidence="5">
    <location>
        <begin position="45"/>
        <end position="69"/>
    </location>
</feature>
<keyword evidence="2 5" id="KW-0812">Transmembrane</keyword>
<evidence type="ECO:0000259" key="6">
    <source>
        <dbReference type="PROSITE" id="PS50262"/>
    </source>
</evidence>
<dbReference type="PANTHER" id="PTHR47632">
    <property type="entry name" value="FMRFAMIDE PEPTIDE RECEPTOR FAMILY-RELATED"/>
    <property type="match status" value="1"/>
</dbReference>
<organism evidence="7 8">
    <name type="scientific">Plectus sambesii</name>
    <dbReference type="NCBI Taxonomy" id="2011161"/>
    <lineage>
        <taxon>Eukaryota</taxon>
        <taxon>Metazoa</taxon>
        <taxon>Ecdysozoa</taxon>
        <taxon>Nematoda</taxon>
        <taxon>Chromadorea</taxon>
        <taxon>Plectida</taxon>
        <taxon>Plectina</taxon>
        <taxon>Plectoidea</taxon>
        <taxon>Plectidae</taxon>
        <taxon>Plectus</taxon>
    </lineage>
</organism>
<dbReference type="Gene3D" id="1.20.1070.10">
    <property type="entry name" value="Rhodopsin 7-helix transmembrane proteins"/>
    <property type="match status" value="1"/>
</dbReference>
<dbReference type="AlphaFoldDB" id="A0A914WUH0"/>
<feature type="transmembrane region" description="Helical" evidence="5">
    <location>
        <begin position="81"/>
        <end position="104"/>
    </location>
</feature>
<evidence type="ECO:0000256" key="4">
    <source>
        <dbReference type="ARBA" id="ARBA00023136"/>
    </source>
</evidence>
<dbReference type="InterPro" id="IPR017452">
    <property type="entry name" value="GPCR_Rhodpsn_7TM"/>
</dbReference>
<dbReference type="PROSITE" id="PS50262">
    <property type="entry name" value="G_PROTEIN_RECEP_F1_2"/>
    <property type="match status" value="1"/>
</dbReference>
<sequence length="368" mass="41355">MSGDGESVDWLGNESGSGEGAECTGLSVECHCHTHYQFYEAEEKLLLGLVALPIIAFGVCANLTSVKVFTHKLMRSSSINWYLAVLSCSDTFTLISAFFVLALPRVGEFFRHFGATQISYWTTPYMYALMVLAQTVSVYMTVLMSVHRFIGVCFPFKAQNVLSRGRVKMAIGAVLIGALLFNTTRFFEVRVVGTCFRYNINTTMPVLVPTALRLNATYRQLFFGWAYTIVMFVLPFVSLIIVNSMVIFAVHRSRRLHAGLSTGDDTTKKQELAKEISTSIMLVGIVVVFLACNTLAFVVNILENLEETSALYQSLVSYSNLLVIINASINILIYCLFSDKYRLLLKYYLCCYWSREGEMLLTAYQYHA</sequence>
<feature type="domain" description="G-protein coupled receptors family 1 profile" evidence="6">
    <location>
        <begin position="61"/>
        <end position="334"/>
    </location>
</feature>
<dbReference type="PRINTS" id="PR00237">
    <property type="entry name" value="GPCRRHODOPSN"/>
</dbReference>
<feature type="transmembrane region" description="Helical" evidence="5">
    <location>
        <begin position="278"/>
        <end position="298"/>
    </location>
</feature>
<dbReference type="InterPro" id="IPR053326">
    <property type="entry name" value="GPCR1-like"/>
</dbReference>
<evidence type="ECO:0000313" key="8">
    <source>
        <dbReference type="WBParaSite" id="PSAMB.scaffold5298size12095.g26287.t1"/>
    </source>
</evidence>
<proteinExistence type="predicted"/>
<evidence type="ECO:0000313" key="7">
    <source>
        <dbReference type="Proteomes" id="UP000887566"/>
    </source>
</evidence>
<name>A0A914WUH0_9BILA</name>
<dbReference type="SUPFAM" id="SSF81321">
    <property type="entry name" value="Family A G protein-coupled receptor-like"/>
    <property type="match status" value="1"/>
</dbReference>
<dbReference type="Pfam" id="PF00001">
    <property type="entry name" value="7tm_1"/>
    <property type="match status" value="1"/>
</dbReference>
<dbReference type="GO" id="GO:0004930">
    <property type="term" value="F:G protein-coupled receptor activity"/>
    <property type="evidence" value="ECO:0007669"/>
    <property type="project" value="InterPro"/>
</dbReference>
<evidence type="ECO:0000256" key="2">
    <source>
        <dbReference type="ARBA" id="ARBA00022692"/>
    </source>
</evidence>
<keyword evidence="3 5" id="KW-1133">Transmembrane helix</keyword>
<feature type="transmembrane region" description="Helical" evidence="5">
    <location>
        <begin position="124"/>
        <end position="146"/>
    </location>
</feature>
<keyword evidence="4 5" id="KW-0472">Membrane</keyword>
<accession>A0A914WUH0</accession>
<evidence type="ECO:0000256" key="1">
    <source>
        <dbReference type="ARBA" id="ARBA00004370"/>
    </source>
</evidence>
<evidence type="ECO:0000256" key="5">
    <source>
        <dbReference type="SAM" id="Phobius"/>
    </source>
</evidence>